<dbReference type="OrthoDB" id="9764766at2"/>
<dbReference type="RefSeq" id="WP_071061623.1">
    <property type="nucleotide sequence ID" value="NZ_MKIE01000002.1"/>
</dbReference>
<dbReference type="SUPFAM" id="SSF53383">
    <property type="entry name" value="PLP-dependent transferases"/>
    <property type="match status" value="1"/>
</dbReference>
<keyword evidence="2" id="KW-1185">Reference proteome</keyword>
<evidence type="ECO:0000313" key="1">
    <source>
        <dbReference type="EMBL" id="OHW62854.1"/>
    </source>
</evidence>
<accession>A0A1S1V8M8</accession>
<protein>
    <submittedName>
        <fullName evidence="1">Methionine gamma-lyase</fullName>
    </submittedName>
</protein>
<gene>
    <name evidence="1" type="ORF">EUAN_06380</name>
</gene>
<dbReference type="InterPro" id="IPR015421">
    <property type="entry name" value="PyrdxlP-dep_Trfase_major"/>
</dbReference>
<dbReference type="STRING" id="39480.EUAN_06380"/>
<dbReference type="GO" id="GO:0016829">
    <property type="term" value="F:lyase activity"/>
    <property type="evidence" value="ECO:0007669"/>
    <property type="project" value="UniProtKB-KW"/>
</dbReference>
<comment type="caution">
    <text evidence="1">The sequence shown here is derived from an EMBL/GenBank/DDBJ whole genome shotgun (WGS) entry which is preliminary data.</text>
</comment>
<reference evidence="1 2" key="1">
    <citation type="submission" date="2016-09" db="EMBL/GenBank/DDBJ databases">
        <title>Genome sequence of Eubacterium angustum.</title>
        <authorList>
            <person name="Poehlein A."/>
            <person name="Daniel R."/>
        </authorList>
    </citation>
    <scope>NUCLEOTIDE SEQUENCE [LARGE SCALE GENOMIC DNA]</scope>
    <source>
        <strain evidence="1 2">DSM 1989</strain>
    </source>
</reference>
<dbReference type="Gene3D" id="3.40.640.10">
    <property type="entry name" value="Type I PLP-dependent aspartate aminotransferase-like (Major domain)"/>
    <property type="match status" value="1"/>
</dbReference>
<dbReference type="AlphaFoldDB" id="A0A1S1V8M8"/>
<dbReference type="PANTHER" id="PTHR46658">
    <property type="entry name" value="CYS OR MET METABOLISM PYRIDOXAL-PHOSPHATE-DEPENDENT ENZYME"/>
    <property type="match status" value="1"/>
</dbReference>
<dbReference type="EMBL" id="MKIE01000002">
    <property type="protein sequence ID" value="OHW62854.1"/>
    <property type="molecule type" value="Genomic_DNA"/>
</dbReference>
<dbReference type="InterPro" id="IPR015424">
    <property type="entry name" value="PyrdxlP-dep_Trfase"/>
</dbReference>
<dbReference type="Pfam" id="PF06838">
    <property type="entry name" value="Met_gamma_lyase"/>
    <property type="match status" value="1"/>
</dbReference>
<organism evidence="1 2">
    <name type="scientific">Andreesenia angusta</name>
    <dbReference type="NCBI Taxonomy" id="39480"/>
    <lineage>
        <taxon>Bacteria</taxon>
        <taxon>Bacillati</taxon>
        <taxon>Bacillota</taxon>
        <taxon>Tissierellia</taxon>
        <taxon>Tissierellales</taxon>
        <taxon>Gottschalkiaceae</taxon>
        <taxon>Andreesenia</taxon>
    </lineage>
</organism>
<name>A0A1S1V8M8_9FIRM</name>
<dbReference type="InterPro" id="IPR009651">
    <property type="entry name" value="Met_g_lyase_put"/>
</dbReference>
<proteinExistence type="predicted"/>
<dbReference type="Gene3D" id="3.90.1150.60">
    <property type="entry name" value="Methioning gamme-lyase, C-terminal domain"/>
    <property type="match status" value="1"/>
</dbReference>
<dbReference type="PANTHER" id="PTHR46658:SF1">
    <property type="entry name" value="CYS OR MET METABOLISM PYRIDOXAL-PHOSPHATE-DEPENDENT ENZYME"/>
    <property type="match status" value="1"/>
</dbReference>
<evidence type="ECO:0000313" key="2">
    <source>
        <dbReference type="Proteomes" id="UP000180254"/>
    </source>
</evidence>
<sequence>MINDTAKILSEGFDIDQSVVEYVLKHQEIVESKFFKEIDSLKEFNQYKVIEGMQRAKLNSTHFSWTTGYGYDDVGREKVEEVYSNIFRTEDALVRPTIASGTHAINLVLSGILFPGDELVYITGAPYDTLQKVIGSKGGMKGTLIDYGVKYKELELTEKKKIDLKRIPEFVSSDTKMVALQRSTGYSDRNAFTVEELAEAMAVVKSINPDIICMVDNCYGEFMEITEPSEHGADIMAGSLIKNPGGGLALTGGYIVGTSELIEYVANRATAPGIGKECGLTFGMTRNVLQGLFLAPHIVTESLKGSLLLASIYESLGFKTVPKLGDKRSDIIQGIEFRSEERLVKFCQGIQSASPVDSYFAPIPGEMPGYESEVIMAAGAFVQGSSIELSADGPVREPFYAYYQGGLTYEHCKLGIMKSLNNLYVNNLVELD</sequence>
<dbReference type="Proteomes" id="UP000180254">
    <property type="component" value="Unassembled WGS sequence"/>
</dbReference>
<keyword evidence="1" id="KW-0456">Lyase</keyword>